<reference evidence="1 2" key="1">
    <citation type="submission" date="2023-05" db="EMBL/GenBank/DDBJ databases">
        <title>B98-5 Cell Line De Novo Hybrid Assembly: An Optical Mapping Approach.</title>
        <authorList>
            <person name="Kananen K."/>
            <person name="Auerbach J.A."/>
            <person name="Kautto E."/>
            <person name="Blachly J.S."/>
        </authorList>
    </citation>
    <scope>NUCLEOTIDE SEQUENCE [LARGE SCALE GENOMIC DNA]</scope>
    <source>
        <strain evidence="1">B95-8</strain>
        <tissue evidence="1">Cell line</tissue>
    </source>
</reference>
<dbReference type="EMBL" id="JASSZA010000018">
    <property type="protein sequence ID" value="KAK2089477.1"/>
    <property type="molecule type" value="Genomic_DNA"/>
</dbReference>
<accession>A0ABQ9TXE8</accession>
<name>A0ABQ9TXE8_SAGOE</name>
<protein>
    <submittedName>
        <fullName evidence="1">Uncharacterized protein</fullName>
    </submittedName>
</protein>
<keyword evidence="2" id="KW-1185">Reference proteome</keyword>
<feature type="non-terminal residue" evidence="1">
    <location>
        <position position="1"/>
    </location>
</feature>
<gene>
    <name evidence="1" type="ORF">P7K49_032143</name>
</gene>
<comment type="caution">
    <text evidence="1">The sequence shown here is derived from an EMBL/GenBank/DDBJ whole genome shotgun (WGS) entry which is preliminary data.</text>
</comment>
<evidence type="ECO:0000313" key="2">
    <source>
        <dbReference type="Proteomes" id="UP001266305"/>
    </source>
</evidence>
<dbReference type="Proteomes" id="UP001266305">
    <property type="component" value="Unassembled WGS sequence"/>
</dbReference>
<proteinExistence type="predicted"/>
<sequence>YKIDFIEGKASQNPERIVKLHRGSIGAHFTIWDKLLERSRKMAFPFILISHNATDTLVKLSGTLSITRQTYFQLILGVAWDIAVNSKAMGSVRGIEEEEVLKFSHDKENDCES</sequence>
<organism evidence="1 2">
    <name type="scientific">Saguinus oedipus</name>
    <name type="common">Cotton-top tamarin</name>
    <name type="synonym">Oedipomidas oedipus</name>
    <dbReference type="NCBI Taxonomy" id="9490"/>
    <lineage>
        <taxon>Eukaryota</taxon>
        <taxon>Metazoa</taxon>
        <taxon>Chordata</taxon>
        <taxon>Craniata</taxon>
        <taxon>Vertebrata</taxon>
        <taxon>Euteleostomi</taxon>
        <taxon>Mammalia</taxon>
        <taxon>Eutheria</taxon>
        <taxon>Euarchontoglires</taxon>
        <taxon>Primates</taxon>
        <taxon>Haplorrhini</taxon>
        <taxon>Platyrrhini</taxon>
        <taxon>Cebidae</taxon>
        <taxon>Callitrichinae</taxon>
        <taxon>Saguinus</taxon>
    </lineage>
</organism>
<evidence type="ECO:0000313" key="1">
    <source>
        <dbReference type="EMBL" id="KAK2089477.1"/>
    </source>
</evidence>